<accession>A0A6C1B8U4</accession>
<proteinExistence type="predicted"/>
<dbReference type="AlphaFoldDB" id="A0A6C1B8U4"/>
<protein>
    <submittedName>
        <fullName evidence="2">Uncharacterized protein</fullName>
    </submittedName>
</protein>
<gene>
    <name evidence="2" type="ORF">G3580_18215</name>
</gene>
<keyword evidence="3" id="KW-1185">Reference proteome</keyword>
<dbReference type="EMBL" id="CP048836">
    <property type="protein sequence ID" value="QID19379.1"/>
    <property type="molecule type" value="Genomic_DNA"/>
</dbReference>
<name>A0A6C1B8U4_9RHOO</name>
<feature type="chain" id="PRO_5025418949" evidence="1">
    <location>
        <begin position="22"/>
        <end position="157"/>
    </location>
</feature>
<dbReference type="RefSeq" id="WP_173767925.1">
    <property type="nucleotide sequence ID" value="NZ_CP048836.1"/>
</dbReference>
<evidence type="ECO:0000256" key="1">
    <source>
        <dbReference type="SAM" id="SignalP"/>
    </source>
</evidence>
<dbReference type="KEGG" id="azq:G3580_18215"/>
<sequence length="157" mass="17671">MKHAMTIPIALLTCLSAYAYALSPIGEEARKRLLVTDTKEASEKICTETILNQCTKNTDWEYVTANIKTSVDEHVAVADKGVKISKGQVRYDYDCNRTEHWYVVGQKSGDKQHSQAAHIVANYVLVDDLFMVAHILHENKIGNCGNVIEQKLKSYQQ</sequence>
<dbReference type="Proteomes" id="UP000501991">
    <property type="component" value="Chromosome"/>
</dbReference>
<organism evidence="2 3">
    <name type="scientific">Nitrogeniibacter mangrovi</name>
    <dbReference type="NCBI Taxonomy" id="2016596"/>
    <lineage>
        <taxon>Bacteria</taxon>
        <taxon>Pseudomonadati</taxon>
        <taxon>Pseudomonadota</taxon>
        <taxon>Betaproteobacteria</taxon>
        <taxon>Rhodocyclales</taxon>
        <taxon>Zoogloeaceae</taxon>
        <taxon>Nitrogeniibacter</taxon>
    </lineage>
</organism>
<feature type="signal peptide" evidence="1">
    <location>
        <begin position="1"/>
        <end position="21"/>
    </location>
</feature>
<evidence type="ECO:0000313" key="2">
    <source>
        <dbReference type="EMBL" id="QID19379.1"/>
    </source>
</evidence>
<keyword evidence="1" id="KW-0732">Signal</keyword>
<reference evidence="2 3" key="1">
    <citation type="submission" date="2020-02" db="EMBL/GenBank/DDBJ databases">
        <title>Nitrogenibacter mangrovi gen. nov., sp. nov. isolated from mangrove sediment, a denitrifying betaproteobacterium.</title>
        <authorList>
            <person name="Liao H."/>
            <person name="Tian Y."/>
        </authorList>
    </citation>
    <scope>NUCLEOTIDE SEQUENCE [LARGE SCALE GENOMIC DNA]</scope>
    <source>
        <strain evidence="2 3">M9-3-2</strain>
    </source>
</reference>
<evidence type="ECO:0000313" key="3">
    <source>
        <dbReference type="Proteomes" id="UP000501991"/>
    </source>
</evidence>